<feature type="transmembrane region" description="Helical" evidence="6">
    <location>
        <begin position="525"/>
        <end position="545"/>
    </location>
</feature>
<name>A0A6N7VRE8_9ACTO</name>
<gene>
    <name evidence="8" type="ORF">FYJ24_06090</name>
</gene>
<feature type="transmembrane region" description="Helical" evidence="6">
    <location>
        <begin position="627"/>
        <end position="645"/>
    </location>
</feature>
<dbReference type="InterPro" id="IPR017501">
    <property type="entry name" value="Phage_infect_YhgE_C"/>
</dbReference>
<evidence type="ECO:0000256" key="2">
    <source>
        <dbReference type="ARBA" id="ARBA00022692"/>
    </source>
</evidence>
<dbReference type="GO" id="GO:0140359">
    <property type="term" value="F:ABC-type transporter activity"/>
    <property type="evidence" value="ECO:0007669"/>
    <property type="project" value="InterPro"/>
</dbReference>
<dbReference type="AlphaFoldDB" id="A0A6N7VRE8"/>
<dbReference type="InterPro" id="IPR017500">
    <property type="entry name" value="Phage_infect_YhgE_N"/>
</dbReference>
<dbReference type="GO" id="GO:0016020">
    <property type="term" value="C:membrane"/>
    <property type="evidence" value="ECO:0007669"/>
    <property type="project" value="UniProtKB-SubCell"/>
</dbReference>
<feature type="transmembrane region" description="Helical" evidence="6">
    <location>
        <begin position="766"/>
        <end position="788"/>
    </location>
</feature>
<dbReference type="Gene3D" id="3.40.1710.10">
    <property type="entry name" value="abc type-2 transporter like domain"/>
    <property type="match status" value="1"/>
</dbReference>
<dbReference type="InterPro" id="IPR051328">
    <property type="entry name" value="T7SS_ABC-Transporter"/>
</dbReference>
<evidence type="ECO:0000259" key="7">
    <source>
        <dbReference type="Pfam" id="PF12698"/>
    </source>
</evidence>
<dbReference type="Pfam" id="PF12698">
    <property type="entry name" value="ABC2_membrane_3"/>
    <property type="match status" value="2"/>
</dbReference>
<keyword evidence="3 6" id="KW-1133">Transmembrane helix</keyword>
<evidence type="ECO:0000313" key="9">
    <source>
        <dbReference type="Proteomes" id="UP000470875"/>
    </source>
</evidence>
<keyword evidence="4 6" id="KW-0472">Membrane</keyword>
<comment type="subcellular location">
    <subcellularLocation>
        <location evidence="1">Membrane</location>
        <topology evidence="1">Multi-pass membrane protein</topology>
    </subcellularLocation>
</comment>
<dbReference type="Proteomes" id="UP000470875">
    <property type="component" value="Unassembled WGS sequence"/>
</dbReference>
<dbReference type="InterPro" id="IPR013525">
    <property type="entry name" value="ABC2_TM"/>
</dbReference>
<proteinExistence type="predicted"/>
<dbReference type="PANTHER" id="PTHR43077:SF10">
    <property type="entry name" value="TRANSPORT PERMEASE PROTEIN"/>
    <property type="match status" value="1"/>
</dbReference>
<feature type="transmembrane region" description="Helical" evidence="6">
    <location>
        <begin position="566"/>
        <end position="589"/>
    </location>
</feature>
<evidence type="ECO:0000256" key="4">
    <source>
        <dbReference type="ARBA" id="ARBA00023136"/>
    </source>
</evidence>
<feature type="transmembrane region" description="Helical" evidence="6">
    <location>
        <begin position="800"/>
        <end position="817"/>
    </location>
</feature>
<feature type="domain" description="ABC-2 type transporter transmembrane" evidence="7">
    <location>
        <begin position="400"/>
        <end position="699"/>
    </location>
</feature>
<feature type="domain" description="ABC-2 type transporter transmembrane" evidence="7">
    <location>
        <begin position="23"/>
        <end position="167"/>
    </location>
</feature>
<feature type="transmembrane region" description="Helical" evidence="6">
    <location>
        <begin position="21"/>
        <end position="44"/>
    </location>
</feature>
<dbReference type="NCBIfam" id="TIGR03062">
    <property type="entry name" value="pip_yhgE_Cterm"/>
    <property type="match status" value="1"/>
</dbReference>
<keyword evidence="2 6" id="KW-0812">Transmembrane</keyword>
<evidence type="ECO:0000256" key="6">
    <source>
        <dbReference type="SAM" id="Phobius"/>
    </source>
</evidence>
<feature type="coiled-coil region" evidence="5">
    <location>
        <begin position="428"/>
        <end position="462"/>
    </location>
</feature>
<accession>A0A6N7VRE8</accession>
<organism evidence="8 9">
    <name type="scientific">Scrofimicrobium canadense</name>
    <dbReference type="NCBI Taxonomy" id="2652290"/>
    <lineage>
        <taxon>Bacteria</taxon>
        <taxon>Bacillati</taxon>
        <taxon>Actinomycetota</taxon>
        <taxon>Actinomycetes</taxon>
        <taxon>Actinomycetales</taxon>
        <taxon>Actinomycetaceae</taxon>
        <taxon>Scrofimicrobium</taxon>
    </lineage>
</organism>
<evidence type="ECO:0000256" key="5">
    <source>
        <dbReference type="SAM" id="Coils"/>
    </source>
</evidence>
<evidence type="ECO:0000256" key="1">
    <source>
        <dbReference type="ARBA" id="ARBA00004141"/>
    </source>
</evidence>
<comment type="caution">
    <text evidence="8">The sequence shown here is derived from an EMBL/GenBank/DDBJ whole genome shotgun (WGS) entry which is preliminary data.</text>
</comment>
<dbReference type="NCBIfam" id="TIGR03061">
    <property type="entry name" value="pip_yhgE_Nterm"/>
    <property type="match status" value="1"/>
</dbReference>
<reference evidence="8 9" key="1">
    <citation type="submission" date="2019-08" db="EMBL/GenBank/DDBJ databases">
        <title>In-depth cultivation of the pig gut microbiome towards novel bacterial diversity and tailored functional studies.</title>
        <authorList>
            <person name="Wylensek D."/>
            <person name="Hitch T.C.A."/>
            <person name="Clavel T."/>
        </authorList>
    </citation>
    <scope>NUCLEOTIDE SEQUENCE [LARGE SCALE GENOMIC DNA]</scope>
    <source>
        <strain evidence="8 9">WB03_NA08</strain>
    </source>
</reference>
<evidence type="ECO:0000256" key="3">
    <source>
        <dbReference type="ARBA" id="ARBA00022989"/>
    </source>
</evidence>
<protein>
    <submittedName>
        <fullName evidence="8">YhgE/Pip domain-containing protein</fullName>
    </submittedName>
</protein>
<evidence type="ECO:0000313" key="8">
    <source>
        <dbReference type="EMBL" id="MSS84339.1"/>
    </source>
</evidence>
<keyword evidence="9" id="KW-1185">Reference proteome</keyword>
<dbReference type="EMBL" id="VULO01000006">
    <property type="protein sequence ID" value="MSS84339.1"/>
    <property type="molecule type" value="Genomic_DNA"/>
</dbReference>
<dbReference type="PANTHER" id="PTHR43077">
    <property type="entry name" value="TRANSPORT PERMEASE YVFS-RELATED"/>
    <property type="match status" value="1"/>
</dbReference>
<dbReference type="RefSeq" id="WP_154544598.1">
    <property type="nucleotide sequence ID" value="NZ_VULO01000006.1"/>
</dbReference>
<sequence>MRKAWEIFIRDTKRLLRVPQAWIIVIGIVITPALYAWFNISAFWDPYSNTGNIKVAVFNGDQGASSDITGSINVGAQVEEQLRDNHQLGWDFMDESAAYAAVESGVAYAAIIIPADFSRNLISITSGEFTQPTLQYYVNEKANAIAPKITDVGATQLDQQITSAFTLQVAKAAVEALKEAGENVEAGLDNAKYRSLNAFDAGISAVSHAGADVSELIGKLDSSKESIAEIRYSLEDVSDTLTDVQTAIGQAQQIAEDAGQIAVTFTDALTTAYVDASTSLADASATAQSAIKDFTGTLQQVGTAATKAIDEAHKIAQTQADILSQLEQMLEDSSLDPAVRDTIAQTVTTLKEKNQTDQQLLDDLESLTTDASTALTTFQELGDSLESATAEARDAASSMRTTLTETVPQLNAAMAALSSNAGAFSSALESQKTQLTQADELLAGLETQLTSAQAALTSLNANLSQIHTSLESTRTDIVALSTASIWGDLDKVTGLDSQQIASFISSPVEVKEDVVFPVNSYGSGMAALFTNLSLWIGAFVLMVIFKTEVDTEGFEDVTVRQAYLGRFLLFAVITIVQAIVVCVGDLVLGVQTVSAVAFVFSGIFTAIAYISIIYALCVSFGHVGRGLCILLVIMQIPGASGLYPIEMMPGFFRAIYPFLPFTYGIDAMRETIAGFYDGAYWHALAVLTLFVVLSFVLGLALRRQLSHLNMMFNREIASTDLLIAEDVQVKGSQYRLADVIRALSDRSAFAKDVERRSVIFTKHYRSLIRAVALVGLVGLVILGLIAWVIPEGKATMLGTWLAWCLLIIAVLVVLEYIKQSLDMGEELSQLDEAKLRQAAFGREPRHGSTSTTVGDAS</sequence>
<feature type="transmembrane region" description="Helical" evidence="6">
    <location>
        <begin position="595"/>
        <end position="620"/>
    </location>
</feature>
<feature type="transmembrane region" description="Helical" evidence="6">
    <location>
        <begin position="679"/>
        <end position="701"/>
    </location>
</feature>
<keyword evidence="5" id="KW-0175">Coiled coil</keyword>